<evidence type="ECO:0000256" key="2">
    <source>
        <dbReference type="ARBA" id="ARBA00022679"/>
    </source>
</evidence>
<gene>
    <name evidence="3" type="ORF">UFOPK2310_00459</name>
</gene>
<dbReference type="PANTHER" id="PTHR43542:SF1">
    <property type="entry name" value="METHYLTRANSFERASE"/>
    <property type="match status" value="1"/>
</dbReference>
<dbReference type="PANTHER" id="PTHR43542">
    <property type="entry name" value="METHYLTRANSFERASE"/>
    <property type="match status" value="1"/>
</dbReference>
<dbReference type="PIRSF" id="PIRSF004553">
    <property type="entry name" value="CHP00095"/>
    <property type="match status" value="1"/>
</dbReference>
<evidence type="ECO:0000256" key="1">
    <source>
        <dbReference type="ARBA" id="ARBA00022603"/>
    </source>
</evidence>
<dbReference type="InterPro" id="IPR029063">
    <property type="entry name" value="SAM-dependent_MTases_sf"/>
</dbReference>
<dbReference type="InterPro" id="IPR004398">
    <property type="entry name" value="RNA_MeTrfase_RsmD"/>
</dbReference>
<keyword evidence="1" id="KW-0489">Methyltransferase</keyword>
<dbReference type="GO" id="GO:0008168">
    <property type="term" value="F:methyltransferase activity"/>
    <property type="evidence" value="ECO:0007669"/>
    <property type="project" value="UniProtKB-KW"/>
</dbReference>
<dbReference type="GO" id="GO:0031167">
    <property type="term" value="P:rRNA methylation"/>
    <property type="evidence" value="ECO:0007669"/>
    <property type="project" value="InterPro"/>
</dbReference>
<sequence>MTRIIAGEAKGRRLTVPKRGTRPTADRVRESLFSAVSAHLLKAGINWTDLSALDLYAGTGALGLEALSRGAHRVVLIEKARAAGEVIEANINAVGLPGAQLLIGDVNAVLERLGAPPFGLVFADPPYEVGSADITTILTLLQTNRLLSNGALVIVERPTGDGQTPLPASWEVLQVRRHGDTTLWYGQAPENVPVS</sequence>
<keyword evidence="2" id="KW-0808">Transferase</keyword>
<dbReference type="Pfam" id="PF03602">
    <property type="entry name" value="Cons_hypoth95"/>
    <property type="match status" value="1"/>
</dbReference>
<reference evidence="3" key="1">
    <citation type="submission" date="2020-05" db="EMBL/GenBank/DDBJ databases">
        <authorList>
            <person name="Chiriac C."/>
            <person name="Salcher M."/>
            <person name="Ghai R."/>
            <person name="Kavagutti S V."/>
        </authorList>
    </citation>
    <scope>NUCLEOTIDE SEQUENCE</scope>
</reference>
<dbReference type="CDD" id="cd02440">
    <property type="entry name" value="AdoMet_MTases"/>
    <property type="match status" value="1"/>
</dbReference>
<evidence type="ECO:0000313" key="3">
    <source>
        <dbReference type="EMBL" id="CAB4668082.1"/>
    </source>
</evidence>
<dbReference type="AlphaFoldDB" id="A0A6J6M2I4"/>
<dbReference type="NCBIfam" id="TIGR00095">
    <property type="entry name" value="16S rRNA (guanine(966)-N(2))-methyltransferase RsmD"/>
    <property type="match status" value="1"/>
</dbReference>
<name>A0A6J6M2I4_9ZZZZ</name>
<dbReference type="SUPFAM" id="SSF53335">
    <property type="entry name" value="S-adenosyl-L-methionine-dependent methyltransferases"/>
    <property type="match status" value="1"/>
</dbReference>
<accession>A0A6J6M2I4</accession>
<organism evidence="3">
    <name type="scientific">freshwater metagenome</name>
    <dbReference type="NCBI Taxonomy" id="449393"/>
    <lineage>
        <taxon>unclassified sequences</taxon>
        <taxon>metagenomes</taxon>
        <taxon>ecological metagenomes</taxon>
    </lineage>
</organism>
<dbReference type="Gene3D" id="3.40.50.150">
    <property type="entry name" value="Vaccinia Virus protein VP39"/>
    <property type="match status" value="1"/>
</dbReference>
<protein>
    <submittedName>
        <fullName evidence="3">Unannotated protein</fullName>
    </submittedName>
</protein>
<dbReference type="EMBL" id="CAEZWW010000039">
    <property type="protein sequence ID" value="CAB4668082.1"/>
    <property type="molecule type" value="Genomic_DNA"/>
</dbReference>
<proteinExistence type="predicted"/>